<name>A0A941IJN0_9ACTN</name>
<dbReference type="SMART" id="SM00357">
    <property type="entry name" value="CSP"/>
    <property type="match status" value="1"/>
</dbReference>
<evidence type="ECO:0000259" key="1">
    <source>
        <dbReference type="PROSITE" id="PS51857"/>
    </source>
</evidence>
<dbReference type="EMBL" id="JAGSOH010000093">
    <property type="protein sequence ID" value="MBR7829649.1"/>
    <property type="molecule type" value="Genomic_DNA"/>
</dbReference>
<dbReference type="CDD" id="cd04458">
    <property type="entry name" value="CSP_CDS"/>
    <property type="match status" value="1"/>
</dbReference>
<keyword evidence="3" id="KW-1185">Reference proteome</keyword>
<evidence type="ECO:0000313" key="3">
    <source>
        <dbReference type="Proteomes" id="UP000676325"/>
    </source>
</evidence>
<protein>
    <submittedName>
        <fullName evidence="2">Cold-shock protein</fullName>
    </submittedName>
</protein>
<dbReference type="InterPro" id="IPR050181">
    <property type="entry name" value="Cold_shock_domain"/>
</dbReference>
<organism evidence="2 3">
    <name type="scientific">Actinospica acidithermotolerans</name>
    <dbReference type="NCBI Taxonomy" id="2828514"/>
    <lineage>
        <taxon>Bacteria</taxon>
        <taxon>Bacillati</taxon>
        <taxon>Actinomycetota</taxon>
        <taxon>Actinomycetes</taxon>
        <taxon>Catenulisporales</taxon>
        <taxon>Actinospicaceae</taxon>
        <taxon>Actinospica</taxon>
    </lineage>
</organism>
<dbReference type="InterPro" id="IPR011129">
    <property type="entry name" value="CSD"/>
</dbReference>
<comment type="caution">
    <text evidence="2">The sequence shown here is derived from an EMBL/GenBank/DDBJ whole genome shotgun (WGS) entry which is preliminary data.</text>
</comment>
<dbReference type="InterPro" id="IPR002059">
    <property type="entry name" value="CSP_DNA-bd"/>
</dbReference>
<dbReference type="Gene3D" id="2.40.50.140">
    <property type="entry name" value="Nucleic acid-binding proteins"/>
    <property type="match status" value="1"/>
</dbReference>
<dbReference type="GO" id="GO:0003676">
    <property type="term" value="F:nucleic acid binding"/>
    <property type="evidence" value="ECO:0007669"/>
    <property type="project" value="InterPro"/>
</dbReference>
<dbReference type="InterPro" id="IPR012340">
    <property type="entry name" value="NA-bd_OB-fold"/>
</dbReference>
<dbReference type="AlphaFoldDB" id="A0A941IJN0"/>
<reference evidence="2" key="1">
    <citation type="submission" date="2021-04" db="EMBL/GenBank/DDBJ databases">
        <title>Genome based classification of Actinospica acidithermotolerans sp. nov., an actinobacterium isolated from an Indonesian hot spring.</title>
        <authorList>
            <person name="Kusuma A.B."/>
            <person name="Putra K.E."/>
            <person name="Nafisah S."/>
            <person name="Loh J."/>
            <person name="Nouioui I."/>
            <person name="Goodfellow M."/>
        </authorList>
    </citation>
    <scope>NUCLEOTIDE SEQUENCE</scope>
    <source>
        <strain evidence="2">MGRD01-02</strain>
    </source>
</reference>
<accession>A0A941IJN0</accession>
<dbReference type="PROSITE" id="PS51857">
    <property type="entry name" value="CSD_2"/>
    <property type="match status" value="1"/>
</dbReference>
<dbReference type="Proteomes" id="UP000676325">
    <property type="component" value="Unassembled WGS sequence"/>
</dbReference>
<dbReference type="PANTHER" id="PTHR11544">
    <property type="entry name" value="COLD SHOCK DOMAIN CONTAINING PROTEINS"/>
    <property type="match status" value="1"/>
</dbReference>
<dbReference type="RefSeq" id="WP_212520780.1">
    <property type="nucleotide sequence ID" value="NZ_JAGSOH010000093.1"/>
</dbReference>
<dbReference type="Pfam" id="PF00313">
    <property type="entry name" value="CSD"/>
    <property type="match status" value="1"/>
</dbReference>
<sequence>MPTGKVKWYNAEKGFGFIAREDGGDVHVHSSALPPGVTALKPGQRVEFGIADGRRGESALNVQLLDAKPSVAVAQRKPAEELVVIVEDVMKVLDHVSTTLRRGKHPDREQGRKVARLLRAVADQLDV</sequence>
<dbReference type="PRINTS" id="PR00050">
    <property type="entry name" value="COLDSHOCK"/>
</dbReference>
<evidence type="ECO:0000313" key="2">
    <source>
        <dbReference type="EMBL" id="MBR7829649.1"/>
    </source>
</evidence>
<dbReference type="SUPFAM" id="SSF50249">
    <property type="entry name" value="Nucleic acid-binding proteins"/>
    <property type="match status" value="1"/>
</dbReference>
<feature type="domain" description="CSD" evidence="1">
    <location>
        <begin position="1"/>
        <end position="64"/>
    </location>
</feature>
<proteinExistence type="predicted"/>
<gene>
    <name evidence="2" type="ORF">KDK95_25305</name>
</gene>